<dbReference type="Proteomes" id="UP000250918">
    <property type="component" value="Unassembled WGS sequence"/>
</dbReference>
<accession>A0A855X0I8</accession>
<protein>
    <recommendedName>
        <fullName evidence="2">DUF5683 domain-containing protein</fullName>
    </recommendedName>
</protein>
<organism evidence="3 4">
    <name type="scientific">candidate division GN15 bacterium</name>
    <dbReference type="NCBI Taxonomy" id="2072418"/>
    <lineage>
        <taxon>Bacteria</taxon>
        <taxon>candidate division GN15</taxon>
    </lineage>
</organism>
<feature type="chain" id="PRO_5032372420" description="DUF5683 domain-containing protein" evidence="1">
    <location>
        <begin position="20"/>
        <end position="191"/>
    </location>
</feature>
<feature type="domain" description="DUF5683" evidence="2">
    <location>
        <begin position="58"/>
        <end position="160"/>
    </location>
</feature>
<evidence type="ECO:0000313" key="4">
    <source>
        <dbReference type="Proteomes" id="UP000250918"/>
    </source>
</evidence>
<evidence type="ECO:0000256" key="1">
    <source>
        <dbReference type="SAM" id="SignalP"/>
    </source>
</evidence>
<comment type="caution">
    <text evidence="3">The sequence shown here is derived from an EMBL/GenBank/DDBJ whole genome shotgun (WGS) entry which is preliminary data.</text>
</comment>
<dbReference type="Pfam" id="PF18935">
    <property type="entry name" value="DUF5683"/>
    <property type="match status" value="1"/>
</dbReference>
<reference evidence="3 4" key="1">
    <citation type="journal article" date="2018" name="ISME J.">
        <title>A methanotrophic archaeon couples anaerobic oxidation of methane to Fe(III) reduction.</title>
        <authorList>
            <person name="Cai C."/>
            <person name="Leu A.O."/>
            <person name="Xie G.J."/>
            <person name="Guo J."/>
            <person name="Feng Y."/>
            <person name="Zhao J.X."/>
            <person name="Tyson G.W."/>
            <person name="Yuan Z."/>
            <person name="Hu S."/>
        </authorList>
    </citation>
    <scope>NUCLEOTIDE SEQUENCE [LARGE SCALE GENOMIC DNA]</scope>
    <source>
        <strain evidence="3">FeB_12</strain>
    </source>
</reference>
<sequence length="191" mass="21166">MRWIAILTALMGLAAAVVAADSSKVSVKVDTTLFVPPANDLDSAVVIDTTNFERHLYQNPTAGLFKSMLVPGLGQVGNHRYVKAVLFAGLEVYFVSRAIHFNSQARDFRVRYDAATTVADRDYFYALYKNRRDTRNTYYWFTGMTIFVSMFDAFVDAHLSGSPMAGRNERVGFNAGPDGRGGTAVQLAVRF</sequence>
<dbReference type="InterPro" id="IPR043738">
    <property type="entry name" value="DUF5683"/>
</dbReference>
<proteinExistence type="predicted"/>
<dbReference type="EMBL" id="PQAP01000089">
    <property type="protein sequence ID" value="PWB72308.1"/>
    <property type="molecule type" value="Genomic_DNA"/>
</dbReference>
<name>A0A855X0I8_9BACT</name>
<feature type="signal peptide" evidence="1">
    <location>
        <begin position="1"/>
        <end position="19"/>
    </location>
</feature>
<dbReference type="AlphaFoldDB" id="A0A855X0I8"/>
<evidence type="ECO:0000313" key="3">
    <source>
        <dbReference type="EMBL" id="PWB72308.1"/>
    </source>
</evidence>
<evidence type="ECO:0000259" key="2">
    <source>
        <dbReference type="Pfam" id="PF18935"/>
    </source>
</evidence>
<gene>
    <name evidence="3" type="ORF">C3F09_06855</name>
</gene>
<keyword evidence="1" id="KW-0732">Signal</keyword>